<keyword evidence="2" id="KW-1185">Reference proteome</keyword>
<dbReference type="AlphaFoldDB" id="A0AAE0RMH5"/>
<dbReference type="EMBL" id="JAEAOA010001616">
    <property type="protein sequence ID" value="KAK3576251.1"/>
    <property type="molecule type" value="Genomic_DNA"/>
</dbReference>
<gene>
    <name evidence="1" type="ORF">CHS0354_027050</name>
</gene>
<protein>
    <submittedName>
        <fullName evidence="1">Uncharacterized protein</fullName>
    </submittedName>
</protein>
<organism evidence="1 2">
    <name type="scientific">Potamilus streckersoni</name>
    <dbReference type="NCBI Taxonomy" id="2493646"/>
    <lineage>
        <taxon>Eukaryota</taxon>
        <taxon>Metazoa</taxon>
        <taxon>Spiralia</taxon>
        <taxon>Lophotrochozoa</taxon>
        <taxon>Mollusca</taxon>
        <taxon>Bivalvia</taxon>
        <taxon>Autobranchia</taxon>
        <taxon>Heteroconchia</taxon>
        <taxon>Palaeoheterodonta</taxon>
        <taxon>Unionida</taxon>
        <taxon>Unionoidea</taxon>
        <taxon>Unionidae</taxon>
        <taxon>Ambleminae</taxon>
        <taxon>Lampsilini</taxon>
        <taxon>Potamilus</taxon>
    </lineage>
</organism>
<reference evidence="1" key="2">
    <citation type="journal article" date="2021" name="Genome Biol. Evol.">
        <title>Developing a high-quality reference genome for a parasitic bivalve with doubly uniparental inheritance (Bivalvia: Unionida).</title>
        <authorList>
            <person name="Smith C.H."/>
        </authorList>
    </citation>
    <scope>NUCLEOTIDE SEQUENCE</scope>
    <source>
        <strain evidence="1">CHS0354</strain>
        <tissue evidence="1">Mantle</tissue>
    </source>
</reference>
<reference evidence="1" key="3">
    <citation type="submission" date="2023-05" db="EMBL/GenBank/DDBJ databases">
        <authorList>
            <person name="Smith C.H."/>
        </authorList>
    </citation>
    <scope>NUCLEOTIDE SEQUENCE</scope>
    <source>
        <strain evidence="1">CHS0354</strain>
        <tissue evidence="1">Mantle</tissue>
    </source>
</reference>
<comment type="caution">
    <text evidence="1">The sequence shown here is derived from an EMBL/GenBank/DDBJ whole genome shotgun (WGS) entry which is preliminary data.</text>
</comment>
<accession>A0AAE0RMH5</accession>
<name>A0AAE0RMH5_9BIVA</name>
<dbReference type="Proteomes" id="UP001195483">
    <property type="component" value="Unassembled WGS sequence"/>
</dbReference>
<sequence>MKSWLNDTMDKFIDEYVLGRNTDATNRMQIDTEVMMVSTIGLLLQNGSILTVFIQNSKKFHCCLRLSLTRSKHYAHNELQLGLLYMQVLDVCQVPDRTRLLTTLKYMMAVFKVVNSHSKICT</sequence>
<evidence type="ECO:0000313" key="2">
    <source>
        <dbReference type="Proteomes" id="UP001195483"/>
    </source>
</evidence>
<proteinExistence type="predicted"/>
<evidence type="ECO:0000313" key="1">
    <source>
        <dbReference type="EMBL" id="KAK3576251.1"/>
    </source>
</evidence>
<reference evidence="1" key="1">
    <citation type="journal article" date="2021" name="Genome Biol. Evol.">
        <title>A High-Quality Reference Genome for a Parasitic Bivalve with Doubly Uniparental Inheritance (Bivalvia: Unionida).</title>
        <authorList>
            <person name="Smith C.H."/>
        </authorList>
    </citation>
    <scope>NUCLEOTIDE SEQUENCE</scope>
    <source>
        <strain evidence="1">CHS0354</strain>
    </source>
</reference>